<feature type="compositionally biased region" description="Basic and acidic residues" evidence="1">
    <location>
        <begin position="49"/>
        <end position="68"/>
    </location>
</feature>
<feature type="compositionally biased region" description="Low complexity" evidence="1">
    <location>
        <begin position="1177"/>
        <end position="1194"/>
    </location>
</feature>
<dbReference type="HOGENOM" id="CLU_269823_0_0_1"/>
<feature type="region of interest" description="Disordered" evidence="1">
    <location>
        <begin position="1"/>
        <end position="194"/>
    </location>
</feature>
<evidence type="ECO:0000256" key="1">
    <source>
        <dbReference type="SAM" id="MobiDB-lite"/>
    </source>
</evidence>
<dbReference type="OrthoDB" id="3367072at2759"/>
<feature type="region of interest" description="Disordered" evidence="1">
    <location>
        <begin position="867"/>
        <end position="890"/>
    </location>
</feature>
<gene>
    <name evidence="3" type="ORF">K437DRAFT_31676</name>
</gene>
<keyword evidence="2" id="KW-0472">Membrane</keyword>
<evidence type="ECO:0000256" key="2">
    <source>
        <dbReference type="SAM" id="Phobius"/>
    </source>
</evidence>
<feature type="compositionally biased region" description="Low complexity" evidence="1">
    <location>
        <begin position="261"/>
        <end position="295"/>
    </location>
</feature>
<feature type="compositionally biased region" description="Low complexity" evidence="1">
    <location>
        <begin position="304"/>
        <end position="314"/>
    </location>
</feature>
<feature type="compositionally biased region" description="Low complexity" evidence="1">
    <location>
        <begin position="321"/>
        <end position="341"/>
    </location>
</feature>
<dbReference type="Proteomes" id="UP000027361">
    <property type="component" value="Unassembled WGS sequence"/>
</dbReference>
<name>A0A066V883_TILAU</name>
<feature type="compositionally biased region" description="Basic residues" evidence="1">
    <location>
        <begin position="70"/>
        <end position="82"/>
    </location>
</feature>
<feature type="compositionally biased region" description="Basic and acidic residues" evidence="1">
    <location>
        <begin position="7"/>
        <end position="19"/>
    </location>
</feature>
<organism evidence="3 4">
    <name type="scientific">Tilletiaria anomala (strain ATCC 24038 / CBS 436.72 / UBC 951)</name>
    <dbReference type="NCBI Taxonomy" id="1037660"/>
    <lineage>
        <taxon>Eukaryota</taxon>
        <taxon>Fungi</taxon>
        <taxon>Dikarya</taxon>
        <taxon>Basidiomycota</taxon>
        <taxon>Ustilaginomycotina</taxon>
        <taxon>Exobasidiomycetes</taxon>
        <taxon>Georgefischeriales</taxon>
        <taxon>Tilletiariaceae</taxon>
        <taxon>Tilletiaria</taxon>
    </lineage>
</organism>
<keyword evidence="4" id="KW-1185">Reference proteome</keyword>
<feature type="compositionally biased region" description="Basic and acidic residues" evidence="1">
    <location>
        <begin position="559"/>
        <end position="571"/>
    </location>
</feature>
<feature type="region of interest" description="Disordered" evidence="1">
    <location>
        <begin position="647"/>
        <end position="699"/>
    </location>
</feature>
<evidence type="ECO:0000313" key="3">
    <source>
        <dbReference type="EMBL" id="KDN37927.1"/>
    </source>
</evidence>
<dbReference type="STRING" id="1037660.A0A066V883"/>
<feature type="compositionally biased region" description="Basic and acidic residues" evidence="1">
    <location>
        <begin position="721"/>
        <end position="731"/>
    </location>
</feature>
<feature type="compositionally biased region" description="Low complexity" evidence="1">
    <location>
        <begin position="1119"/>
        <end position="1128"/>
    </location>
</feature>
<feature type="region of interest" description="Disordered" evidence="1">
    <location>
        <begin position="1115"/>
        <end position="1147"/>
    </location>
</feature>
<dbReference type="EMBL" id="JMSN01000128">
    <property type="protein sequence ID" value="KDN37927.1"/>
    <property type="molecule type" value="Genomic_DNA"/>
</dbReference>
<dbReference type="AlphaFoldDB" id="A0A066V883"/>
<feature type="region of interest" description="Disordered" evidence="1">
    <location>
        <begin position="248"/>
        <end position="341"/>
    </location>
</feature>
<comment type="caution">
    <text evidence="3">The sequence shown here is derived from an EMBL/GenBank/DDBJ whole genome shotgun (WGS) entry which is preliminary data.</text>
</comment>
<feature type="region of interest" description="Disordered" evidence="1">
    <location>
        <begin position="540"/>
        <end position="577"/>
    </location>
</feature>
<dbReference type="InParanoid" id="A0A066V883"/>
<feature type="compositionally biased region" description="Basic and acidic residues" evidence="1">
    <location>
        <begin position="125"/>
        <end position="149"/>
    </location>
</feature>
<accession>A0A066V883</accession>
<proteinExistence type="predicted"/>
<dbReference type="RefSeq" id="XP_013240523.1">
    <property type="nucleotide sequence ID" value="XM_013385069.1"/>
</dbReference>
<dbReference type="GeneID" id="25267368"/>
<reference evidence="3 4" key="1">
    <citation type="submission" date="2014-05" db="EMBL/GenBank/DDBJ databases">
        <title>Draft genome sequence of a rare smut relative, Tilletiaria anomala UBC 951.</title>
        <authorList>
            <consortium name="DOE Joint Genome Institute"/>
            <person name="Toome M."/>
            <person name="Kuo A."/>
            <person name="Henrissat B."/>
            <person name="Lipzen A."/>
            <person name="Tritt A."/>
            <person name="Yoshinaga Y."/>
            <person name="Zane M."/>
            <person name="Barry K."/>
            <person name="Grigoriev I.V."/>
            <person name="Spatafora J.W."/>
            <person name="Aimea M.C."/>
        </authorList>
    </citation>
    <scope>NUCLEOTIDE SEQUENCE [LARGE SCALE GENOMIC DNA]</scope>
    <source>
        <strain evidence="3 4">UBC 951</strain>
    </source>
</reference>
<keyword evidence="2" id="KW-0812">Transmembrane</keyword>
<feature type="compositionally biased region" description="Basic and acidic residues" evidence="1">
    <location>
        <begin position="868"/>
        <end position="881"/>
    </location>
</feature>
<feature type="region of interest" description="Disordered" evidence="1">
    <location>
        <begin position="982"/>
        <end position="1011"/>
    </location>
</feature>
<protein>
    <submittedName>
        <fullName evidence="3">Uncharacterized protein</fullName>
    </submittedName>
</protein>
<sequence>MQGDSASWHDRPLRHDAGPSREYPPAGMHSRPHHHRQQEREIASTSKSRRQEERVDLEDRFIIEEPLRPRAPHVRPPRRRRAASAASSSEALSTASLRDSSSGRSAKGKGKEEQPSYLSATSPQSHEESIYTRQYYKHESSSRTPREMLENGADDVAWRQDGPGAGGSSRSVRLPPARRGSVGELDTDRTGDADFDEAIESLIRTRRELLAAAERSSKEKRARIQLRRKVAEKYWRTGKMIKSLERRSAMMEKHSDPALPPLLRRQQPETPAQPQQAQSQQAQPQPSPQQAQAPSSPAPPSQPTPAVQAATPATGNPPQVPGAAPTTANPAPATPPTSSITPQLEVSMEPTALPSALVSSAPMPSANSSLAAFSTPLPLLGAASSAPTTTGLAAGGNGGGTSHNVPFILIVSVGAAIVAATLIGGLAWMFRLSSSKDRVNKRKRLERGNWSPGAGSSVFSLREAEKVLLGGQSINSPMPALTGLSDSRRGKHTAPASHLEPMPVLSGRGWMLFDNPVPRRKSSVPSQDEEGQGLGLGLAPHLGDTSGFAVTRRGPSTAAEEREKDVDRDMHGIWPPATRRPSVMERLLHKRSLSGGLPLQHSHSRSESVYAATRRRSAFPLDQPSAWSSIAPIVNGQASETILFTDPFGGPHAEQATVPSRKKSTGMLSTLSNSLLKATRLNRREQTPSGADDTESLVRSDSRVITLGRRDSQLPSVRRLTKQDPRFKCDESTTTEEFSSTLAGSWEQESRQQQQHNSPAWQLYTPISKCTPGMAGIGSAFRTNDGPLPTLPGNGGHLCEVEVHQVAVPEPALMFEPALLRHDAGLQLSSLEQLKRQQELLAVENAAEQESPKARLKLEANIAKWQARSRDAEAPLERKPTDSSWSSSSATLSSASSASLLYGDAKGRRNADQLLKDRSLSSTTATTLFSPVTSISEGSSVSVRAAKARAAAATALNSWSTIVAPMPSSPSEGSAIHFDEVATEQTEEEKRGAISSGASRQRRAASKSSRATSATAVASSLFDKVDDKDAPAAEQRAARRRQLKLATARALRSEDVGVAATVGPDLADLAKEIDSMLDATSCEAHCVGKTALAGRTAASDVRVVRAHVRSRLTTREAHASSLASSDSDISQRRWSSAPGRRELRMDDDTDAAYMLADGRKTIRPALAKQRQQKQRQRAASSSSSSAAELAYLSSTRRRAQQGEEQSNTRL</sequence>
<keyword evidence="2" id="KW-1133">Transmembrane helix</keyword>
<feature type="region of interest" description="Disordered" evidence="1">
    <location>
        <begin position="720"/>
        <end position="759"/>
    </location>
</feature>
<feature type="compositionally biased region" description="Polar residues" evidence="1">
    <location>
        <begin position="666"/>
        <end position="676"/>
    </location>
</feature>
<feature type="compositionally biased region" description="Low complexity" evidence="1">
    <location>
        <begin position="83"/>
        <end position="105"/>
    </location>
</feature>
<feature type="region of interest" description="Disordered" evidence="1">
    <location>
        <begin position="1160"/>
        <end position="1210"/>
    </location>
</feature>
<feature type="transmembrane region" description="Helical" evidence="2">
    <location>
        <begin position="407"/>
        <end position="430"/>
    </location>
</feature>
<evidence type="ECO:0000313" key="4">
    <source>
        <dbReference type="Proteomes" id="UP000027361"/>
    </source>
</evidence>